<dbReference type="Proteomes" id="UP000215005">
    <property type="component" value="Chromosome"/>
</dbReference>
<feature type="chain" id="PRO_5011309175" evidence="1">
    <location>
        <begin position="20"/>
        <end position="166"/>
    </location>
</feature>
<organism evidence="2 3">
    <name type="scientific">Nocardiopsis gilva YIM 90087</name>
    <dbReference type="NCBI Taxonomy" id="1235441"/>
    <lineage>
        <taxon>Bacteria</taxon>
        <taxon>Bacillati</taxon>
        <taxon>Actinomycetota</taxon>
        <taxon>Actinomycetes</taxon>
        <taxon>Streptosporangiales</taxon>
        <taxon>Nocardiopsidaceae</taxon>
        <taxon>Nocardiopsis</taxon>
    </lineage>
</organism>
<dbReference type="Gene3D" id="2.40.480.10">
    <property type="entry name" value="Allene oxide cyclase-like"/>
    <property type="match status" value="1"/>
</dbReference>
<dbReference type="EMBL" id="CP022753">
    <property type="protein sequence ID" value="ASU84373.1"/>
    <property type="molecule type" value="Genomic_DNA"/>
</dbReference>
<evidence type="ECO:0000256" key="1">
    <source>
        <dbReference type="SAM" id="SignalP"/>
    </source>
</evidence>
<proteinExistence type="predicted"/>
<protein>
    <submittedName>
        <fullName evidence="2">Uncharacterized protein</fullName>
    </submittedName>
</protein>
<sequence>MIAAVAGLAALVTVVGTGAATSEAERRETREITFTTDLLDLDVPEPIGAGSSITAHSPLRDESGERIGEGHGQALVTQISAEAPTESTVLGRSVYAIDGSGQIHTSWLTDLKGLQFQETEAVVVGGTGDFQEAEGSARLVPLDPPTDPTPTRYRWEFTLDLDSDVR</sequence>
<dbReference type="KEGG" id="ngv:CDO52_17615"/>
<evidence type="ECO:0000313" key="3">
    <source>
        <dbReference type="Proteomes" id="UP000215005"/>
    </source>
</evidence>
<reference evidence="2 3" key="1">
    <citation type="submission" date="2017-08" db="EMBL/GenBank/DDBJ databases">
        <title>The complete genome sequence of Nocardiopsis gilva YIM 90087.</title>
        <authorList>
            <person name="Yin M."/>
            <person name="Tang S."/>
        </authorList>
    </citation>
    <scope>NUCLEOTIDE SEQUENCE [LARGE SCALE GENOMIC DNA]</scope>
    <source>
        <strain evidence="2 3">YIM 90087</strain>
    </source>
</reference>
<accession>A0A223S8C7</accession>
<dbReference type="InterPro" id="IPR044859">
    <property type="entry name" value="Allene_oxi_cyc_Dirigent"/>
</dbReference>
<feature type="signal peptide" evidence="1">
    <location>
        <begin position="1"/>
        <end position="19"/>
    </location>
</feature>
<evidence type="ECO:0000313" key="2">
    <source>
        <dbReference type="EMBL" id="ASU84373.1"/>
    </source>
</evidence>
<keyword evidence="3" id="KW-1185">Reference proteome</keyword>
<keyword evidence="1" id="KW-0732">Signal</keyword>
<name>A0A223S8C7_9ACTN</name>
<dbReference type="AlphaFoldDB" id="A0A223S8C7"/>
<dbReference type="RefSeq" id="WP_017618321.1">
    <property type="nucleotide sequence ID" value="NZ_ANBG01000161.1"/>
</dbReference>
<gene>
    <name evidence="2" type="ORF">CDO52_17615</name>
</gene>